<accession>A0A916UA80</accession>
<dbReference type="AlphaFoldDB" id="A0A916UA80"/>
<evidence type="ECO:0000313" key="1">
    <source>
        <dbReference type="EMBL" id="GGC65583.1"/>
    </source>
</evidence>
<evidence type="ECO:0000313" key="2">
    <source>
        <dbReference type="Proteomes" id="UP000637423"/>
    </source>
</evidence>
<comment type="caution">
    <text evidence="1">The sequence shown here is derived from an EMBL/GenBank/DDBJ whole genome shotgun (WGS) entry which is preliminary data.</text>
</comment>
<gene>
    <name evidence="1" type="ORF">GCM10011396_10740</name>
</gene>
<dbReference type="EMBL" id="BMED01000001">
    <property type="protein sequence ID" value="GGC65583.1"/>
    <property type="molecule type" value="Genomic_DNA"/>
</dbReference>
<reference evidence="1" key="2">
    <citation type="submission" date="2020-09" db="EMBL/GenBank/DDBJ databases">
        <authorList>
            <person name="Sun Q."/>
            <person name="Zhou Y."/>
        </authorList>
    </citation>
    <scope>NUCLEOTIDE SEQUENCE</scope>
    <source>
        <strain evidence="1">CGMCC 1.10998</strain>
    </source>
</reference>
<organism evidence="1 2">
    <name type="scientific">Undibacterium terreum</name>
    <dbReference type="NCBI Taxonomy" id="1224302"/>
    <lineage>
        <taxon>Bacteria</taxon>
        <taxon>Pseudomonadati</taxon>
        <taxon>Pseudomonadota</taxon>
        <taxon>Betaproteobacteria</taxon>
        <taxon>Burkholderiales</taxon>
        <taxon>Oxalobacteraceae</taxon>
        <taxon>Undibacterium</taxon>
    </lineage>
</organism>
<dbReference type="Proteomes" id="UP000637423">
    <property type="component" value="Unassembled WGS sequence"/>
</dbReference>
<dbReference type="RefSeq" id="WP_188564908.1">
    <property type="nucleotide sequence ID" value="NZ_BMED01000001.1"/>
</dbReference>
<proteinExistence type="predicted"/>
<sequence length="184" mass="20699">MSHTMIMRDRSIPLSDAEHSAARKVLQQGLRGVDGKHHARWLRFLRDVFALEDGEVAQVGTRIPRNAAFHRRHMALEQAVFDAQQRFGEFEQFRNWLKIGAGHVNWVPGAKGGIVPLPKSLSYAELDEAAMQQVHAAIAGFLRGPHAARYLWKQLDAAQAAARMEAIFEVVAQQTLQAQEDQQQ</sequence>
<reference evidence="1" key="1">
    <citation type="journal article" date="2014" name="Int. J. Syst. Evol. Microbiol.">
        <title>Complete genome sequence of Corynebacterium casei LMG S-19264T (=DSM 44701T), isolated from a smear-ripened cheese.</title>
        <authorList>
            <consortium name="US DOE Joint Genome Institute (JGI-PGF)"/>
            <person name="Walter F."/>
            <person name="Albersmeier A."/>
            <person name="Kalinowski J."/>
            <person name="Ruckert C."/>
        </authorList>
    </citation>
    <scope>NUCLEOTIDE SEQUENCE</scope>
    <source>
        <strain evidence="1">CGMCC 1.10998</strain>
    </source>
</reference>
<name>A0A916UA80_9BURK</name>
<protein>
    <submittedName>
        <fullName evidence="1">Uncharacterized protein</fullName>
    </submittedName>
</protein>
<keyword evidence="2" id="KW-1185">Reference proteome</keyword>